<evidence type="ECO:0000256" key="2">
    <source>
        <dbReference type="PROSITE-ProRule" id="PRU00335"/>
    </source>
</evidence>
<dbReference type="Pfam" id="PF00440">
    <property type="entry name" value="TetR_N"/>
    <property type="match status" value="1"/>
</dbReference>
<evidence type="ECO:0000313" key="4">
    <source>
        <dbReference type="EMBL" id="TLF77452.1"/>
    </source>
</evidence>
<dbReference type="PANTHER" id="PTHR30055:SF174">
    <property type="entry name" value="TRANSCRIPTIONAL REGULATORY PROTEIN (PROBABLY TETR-FAMILY)-RELATED"/>
    <property type="match status" value="1"/>
</dbReference>
<dbReference type="InterPro" id="IPR050109">
    <property type="entry name" value="HTH-type_TetR-like_transc_reg"/>
</dbReference>
<dbReference type="RefSeq" id="WP_138448313.1">
    <property type="nucleotide sequence ID" value="NZ_VBUT01000005.1"/>
</dbReference>
<dbReference type="Gene3D" id="1.10.357.10">
    <property type="entry name" value="Tetracycline Repressor, domain 2"/>
    <property type="match status" value="1"/>
</dbReference>
<dbReference type="GO" id="GO:0003700">
    <property type="term" value="F:DNA-binding transcription factor activity"/>
    <property type="evidence" value="ECO:0007669"/>
    <property type="project" value="TreeGrafter"/>
</dbReference>
<dbReference type="EMBL" id="VBUT01000005">
    <property type="protein sequence ID" value="TLF77452.1"/>
    <property type="molecule type" value="Genomic_DNA"/>
</dbReference>
<protein>
    <submittedName>
        <fullName evidence="4">TetR/AcrR family transcriptional regulator</fullName>
    </submittedName>
</protein>
<comment type="caution">
    <text evidence="4">The sequence shown here is derived from an EMBL/GenBank/DDBJ whole genome shotgun (WGS) entry which is preliminary data.</text>
</comment>
<dbReference type="PROSITE" id="PS50977">
    <property type="entry name" value="HTH_TETR_2"/>
    <property type="match status" value="1"/>
</dbReference>
<proteinExistence type="predicted"/>
<dbReference type="SUPFAM" id="SSF46689">
    <property type="entry name" value="Homeodomain-like"/>
    <property type="match status" value="1"/>
</dbReference>
<organism evidence="4 5">
    <name type="scientific">Nocardia cyriacigeorgica</name>
    <dbReference type="NCBI Taxonomy" id="135487"/>
    <lineage>
        <taxon>Bacteria</taxon>
        <taxon>Bacillati</taxon>
        <taxon>Actinomycetota</taxon>
        <taxon>Actinomycetes</taxon>
        <taxon>Mycobacteriales</taxon>
        <taxon>Nocardiaceae</taxon>
        <taxon>Nocardia</taxon>
    </lineage>
</organism>
<evidence type="ECO:0000313" key="5">
    <source>
        <dbReference type="Proteomes" id="UP000306378"/>
    </source>
</evidence>
<sequence length="202" mass="22316">MTEATARPADAAVARRKSAEDRREELVGIGLRLLVDTPIHELSIDRVAEQAGISRGLLFHYFATKTDYYVAVVMAAARRMLDQARDPGEGGSRQRLRAITTGYVAFIRRRTRNYVSLVRGGAGGDERVVGAFREVRSELAQRVMNAAGIAEPTDWQVLAVRGWLAMGEEIAIESTRCEVTTEQVVEALLDQLAATLRLVDEM</sequence>
<reference evidence="4 5" key="1">
    <citation type="submission" date="2019-05" db="EMBL/GenBank/DDBJ databases">
        <title>Genomes sequences of two Nocardia cyriacigeorgica environmental isolates, type strains Nocardia asteroides ATCC 19247 and Nocardia cyriacigeorgica DSM 44484.</title>
        <authorList>
            <person name="Vautrin F."/>
            <person name="Bergeron E."/>
            <person name="Dubost A."/>
            <person name="Abrouk D."/>
            <person name="Rodriguez Nava V."/>
            <person name="Pujic P."/>
        </authorList>
    </citation>
    <scope>NUCLEOTIDE SEQUENCE [LARGE SCALE GENOMIC DNA]</scope>
    <source>
        <strain evidence="4 5">EML 446</strain>
    </source>
</reference>
<dbReference type="InterPro" id="IPR009057">
    <property type="entry name" value="Homeodomain-like_sf"/>
</dbReference>
<keyword evidence="1 2" id="KW-0238">DNA-binding</keyword>
<dbReference type="InterPro" id="IPR001647">
    <property type="entry name" value="HTH_TetR"/>
</dbReference>
<feature type="domain" description="HTH tetR-type" evidence="3">
    <location>
        <begin position="20"/>
        <end position="80"/>
    </location>
</feature>
<evidence type="ECO:0000259" key="3">
    <source>
        <dbReference type="PROSITE" id="PS50977"/>
    </source>
</evidence>
<accession>A0A5R8NP44</accession>
<name>A0A5R8NP44_9NOCA</name>
<gene>
    <name evidence="4" type="ORF">FEK34_14040</name>
</gene>
<dbReference type="PANTHER" id="PTHR30055">
    <property type="entry name" value="HTH-TYPE TRANSCRIPTIONAL REGULATOR RUTR"/>
    <property type="match status" value="1"/>
</dbReference>
<dbReference type="AlphaFoldDB" id="A0A5R8NP44"/>
<feature type="DNA-binding region" description="H-T-H motif" evidence="2">
    <location>
        <begin position="43"/>
        <end position="62"/>
    </location>
</feature>
<evidence type="ECO:0000256" key="1">
    <source>
        <dbReference type="ARBA" id="ARBA00023125"/>
    </source>
</evidence>
<dbReference type="Proteomes" id="UP000306378">
    <property type="component" value="Unassembled WGS sequence"/>
</dbReference>
<dbReference type="GO" id="GO:0000976">
    <property type="term" value="F:transcription cis-regulatory region binding"/>
    <property type="evidence" value="ECO:0007669"/>
    <property type="project" value="TreeGrafter"/>
</dbReference>